<dbReference type="NCBIfam" id="TIGR00756">
    <property type="entry name" value="PPR"/>
    <property type="match status" value="1"/>
</dbReference>
<dbReference type="Proteomes" id="UP000664859">
    <property type="component" value="Unassembled WGS sequence"/>
</dbReference>
<dbReference type="EMBL" id="JAFCMP010000323">
    <property type="protein sequence ID" value="KAG5181456.1"/>
    <property type="molecule type" value="Genomic_DNA"/>
</dbReference>
<reference evidence="3" key="1">
    <citation type="submission" date="2021-02" db="EMBL/GenBank/DDBJ databases">
        <title>First Annotated Genome of the Yellow-green Alga Tribonema minus.</title>
        <authorList>
            <person name="Mahan K.M."/>
        </authorList>
    </citation>
    <scope>NUCLEOTIDE SEQUENCE</scope>
    <source>
        <strain evidence="3">UTEX B ZZ1240</strain>
    </source>
</reference>
<dbReference type="PROSITE" id="PS51375">
    <property type="entry name" value="PPR"/>
    <property type="match status" value="1"/>
</dbReference>
<dbReference type="Pfam" id="PF01535">
    <property type="entry name" value="PPR"/>
    <property type="match status" value="2"/>
</dbReference>
<keyword evidence="1" id="KW-0677">Repeat</keyword>
<evidence type="ECO:0000256" key="1">
    <source>
        <dbReference type="ARBA" id="ARBA00022737"/>
    </source>
</evidence>
<dbReference type="PANTHER" id="PTHR47447">
    <property type="entry name" value="OS03G0856100 PROTEIN"/>
    <property type="match status" value="1"/>
</dbReference>
<proteinExistence type="predicted"/>
<dbReference type="Pfam" id="PF13812">
    <property type="entry name" value="PPR_3"/>
    <property type="match status" value="1"/>
</dbReference>
<keyword evidence="4" id="KW-1185">Reference proteome</keyword>
<feature type="repeat" description="PPR" evidence="2">
    <location>
        <begin position="36"/>
        <end position="70"/>
    </location>
</feature>
<dbReference type="PANTHER" id="PTHR47447:SF17">
    <property type="entry name" value="OS12G0638900 PROTEIN"/>
    <property type="match status" value="1"/>
</dbReference>
<sequence>MHRYNLLIDARGRAGDADGALSLLSTMRRRTGHAPNAWSYTLALHACARAGDARRALEVIESKQRAGLSHDPLVHMDSYFLLQACAADQQLGWAMNLIAEMRKAGVQPEGWWFTFAIRACGQRWKEAVRLLEAAKRTAADGRPEFATYRAAASVCRHARQMDAVRAIEAEMSKLGMHKVTASLRQNPLTAVTPPPGRIFVP</sequence>
<evidence type="ECO:0000256" key="2">
    <source>
        <dbReference type="PROSITE-ProRule" id="PRU00708"/>
    </source>
</evidence>
<evidence type="ECO:0000313" key="4">
    <source>
        <dbReference type="Proteomes" id="UP000664859"/>
    </source>
</evidence>
<evidence type="ECO:0000313" key="3">
    <source>
        <dbReference type="EMBL" id="KAG5181456.1"/>
    </source>
</evidence>
<dbReference type="Gene3D" id="1.25.40.10">
    <property type="entry name" value="Tetratricopeptide repeat domain"/>
    <property type="match status" value="2"/>
</dbReference>
<accession>A0A835YTT7</accession>
<name>A0A835YTT7_9STRA</name>
<comment type="caution">
    <text evidence="3">The sequence shown here is derived from an EMBL/GenBank/DDBJ whole genome shotgun (WGS) entry which is preliminary data.</text>
</comment>
<protein>
    <submittedName>
        <fullName evidence="3">Uncharacterized protein</fullName>
    </submittedName>
</protein>
<gene>
    <name evidence="3" type="ORF">JKP88DRAFT_199874</name>
</gene>
<dbReference type="InterPro" id="IPR002885">
    <property type="entry name" value="PPR_rpt"/>
</dbReference>
<dbReference type="AlphaFoldDB" id="A0A835YTT7"/>
<dbReference type="InterPro" id="IPR011990">
    <property type="entry name" value="TPR-like_helical_dom_sf"/>
</dbReference>
<organism evidence="3 4">
    <name type="scientific">Tribonema minus</name>
    <dbReference type="NCBI Taxonomy" id="303371"/>
    <lineage>
        <taxon>Eukaryota</taxon>
        <taxon>Sar</taxon>
        <taxon>Stramenopiles</taxon>
        <taxon>Ochrophyta</taxon>
        <taxon>PX clade</taxon>
        <taxon>Xanthophyceae</taxon>
        <taxon>Tribonematales</taxon>
        <taxon>Tribonemataceae</taxon>
        <taxon>Tribonema</taxon>
    </lineage>
</organism>
<dbReference type="OrthoDB" id="185373at2759"/>